<dbReference type="InterPro" id="IPR037746">
    <property type="entry name" value="Dok-7"/>
</dbReference>
<dbReference type="Proteomes" id="UP000242450">
    <property type="component" value="Chromosome 6"/>
</dbReference>
<evidence type="ECO:0000313" key="2">
    <source>
        <dbReference type="EMBL" id="OWK13856.1"/>
    </source>
</evidence>
<gene>
    <name evidence="2" type="ORF">Celaphus_00017298</name>
</gene>
<dbReference type="AlphaFoldDB" id="A0A212D6Q3"/>
<organism evidence="2 3">
    <name type="scientific">Cervus elaphus hippelaphus</name>
    <name type="common">European red deer</name>
    <dbReference type="NCBI Taxonomy" id="46360"/>
    <lineage>
        <taxon>Eukaryota</taxon>
        <taxon>Metazoa</taxon>
        <taxon>Chordata</taxon>
        <taxon>Craniata</taxon>
        <taxon>Vertebrata</taxon>
        <taxon>Euteleostomi</taxon>
        <taxon>Mammalia</taxon>
        <taxon>Eutheria</taxon>
        <taxon>Laurasiatheria</taxon>
        <taxon>Artiodactyla</taxon>
        <taxon>Ruminantia</taxon>
        <taxon>Pecora</taxon>
        <taxon>Cervidae</taxon>
        <taxon>Cervinae</taxon>
        <taxon>Cervus</taxon>
    </lineage>
</organism>
<reference evidence="2 3" key="1">
    <citation type="journal article" date="2018" name="Mol. Genet. Genomics">
        <title>The red deer Cervus elaphus genome CerEla1.0: sequencing, annotating, genes, and chromosomes.</title>
        <authorList>
            <person name="Bana N.A."/>
            <person name="Nyiri A."/>
            <person name="Nagy J."/>
            <person name="Frank K."/>
            <person name="Nagy T."/>
            <person name="Steger V."/>
            <person name="Schiller M."/>
            <person name="Lakatos P."/>
            <person name="Sugar L."/>
            <person name="Horn P."/>
            <person name="Barta E."/>
            <person name="Orosz L."/>
        </authorList>
    </citation>
    <scope>NUCLEOTIDE SEQUENCE [LARGE SCALE GENOMIC DNA]</scope>
    <source>
        <strain evidence="2">Hungarian</strain>
    </source>
</reference>
<dbReference type="PANTHER" id="PTHR21636">
    <property type="entry name" value="PROTEIN DOK-7"/>
    <property type="match status" value="1"/>
</dbReference>
<proteinExistence type="predicted"/>
<evidence type="ECO:0000313" key="3">
    <source>
        <dbReference type="Proteomes" id="UP000242450"/>
    </source>
</evidence>
<dbReference type="SUPFAM" id="SSF50729">
    <property type="entry name" value="PH domain-like"/>
    <property type="match status" value="1"/>
</dbReference>
<sequence length="203" mass="21704">MLAYKDKSERAKGLRERSSLTLEDICGLEPGLPYEGLAHTLAIVCLSQAVMLGFDSREAMCAWDARIRYALGEVHRFPVIVAPGTKLESGPATLHLCNDILVVARDVPPAVAGQWKLSDLRRYGAVPNGFIFEGGTRCGFCKYVGRGLAGRAVAQSRASHLQWPLWGLQQPEVSKGRRLAPSPDSVLPAGGRGLGAASGDPPA</sequence>
<name>A0A212D6Q3_CEREH</name>
<dbReference type="PANTHER" id="PTHR21636:SF2">
    <property type="entry name" value="PROTEIN DOK-7"/>
    <property type="match status" value="1"/>
</dbReference>
<feature type="region of interest" description="Disordered" evidence="1">
    <location>
        <begin position="174"/>
        <end position="203"/>
    </location>
</feature>
<dbReference type="SMART" id="SM01244">
    <property type="entry name" value="IRS"/>
    <property type="match status" value="1"/>
</dbReference>
<dbReference type="GO" id="GO:0007528">
    <property type="term" value="P:neuromuscular junction development"/>
    <property type="evidence" value="ECO:0007669"/>
    <property type="project" value="TreeGrafter"/>
</dbReference>
<protein>
    <submittedName>
        <fullName evidence="2">Uncharacterized protein</fullName>
    </submittedName>
</protein>
<keyword evidence="3" id="KW-1185">Reference proteome</keyword>
<evidence type="ECO:0000256" key="1">
    <source>
        <dbReference type="SAM" id="MobiDB-lite"/>
    </source>
</evidence>
<comment type="caution">
    <text evidence="2">The sequence shown here is derived from an EMBL/GenBank/DDBJ whole genome shotgun (WGS) entry which is preliminary data.</text>
</comment>
<dbReference type="EMBL" id="MKHE01000006">
    <property type="protein sequence ID" value="OWK13856.1"/>
    <property type="molecule type" value="Genomic_DNA"/>
</dbReference>
<dbReference type="Gene3D" id="2.30.29.30">
    <property type="entry name" value="Pleckstrin-homology domain (PH domain)/Phosphotyrosine-binding domain (PTB)"/>
    <property type="match status" value="2"/>
</dbReference>
<dbReference type="OrthoDB" id="6537982at2759"/>
<dbReference type="GO" id="GO:0019901">
    <property type="term" value="F:protein kinase binding"/>
    <property type="evidence" value="ECO:0007669"/>
    <property type="project" value="InterPro"/>
</dbReference>
<dbReference type="InterPro" id="IPR011993">
    <property type="entry name" value="PH-like_dom_sf"/>
</dbReference>
<accession>A0A212D6Q3</accession>